<keyword evidence="2" id="KW-1185">Reference proteome</keyword>
<reference evidence="1 2" key="1">
    <citation type="submission" date="2019-03" db="EMBL/GenBank/DDBJ databases">
        <title>First draft genome of Liparis tanakae, snailfish: a comprehensive survey of snailfish specific genes.</title>
        <authorList>
            <person name="Kim W."/>
            <person name="Song I."/>
            <person name="Jeong J.-H."/>
            <person name="Kim D."/>
            <person name="Kim S."/>
            <person name="Ryu S."/>
            <person name="Song J.Y."/>
            <person name="Lee S.K."/>
        </authorList>
    </citation>
    <scope>NUCLEOTIDE SEQUENCE [LARGE SCALE GENOMIC DNA]</scope>
    <source>
        <tissue evidence="1">Muscle</tissue>
    </source>
</reference>
<proteinExistence type="predicted"/>
<gene>
    <name evidence="1" type="ORF">EYF80_024661</name>
</gene>
<sequence>MMHSRATYMLSVKWAGAYGNFLQTKMEVLKDIKEDASDGGRKCGGWVGLLRHSCATELVDFMAMGANKLHPPPSPTRVHLPSLTRGSHTHRRVAPPPVPDERVQHLSVSRRVKAAAKVTLSRGLTGAISDSPMLLLRVTSVVLSMVSPLCTASRKSYLCEILPLSNRYFVRDVVYPLLSGPARVINERRQLQVGFSPTYTQHHAKQVGGHGAVRVGAFNEEHAEQLGEDDDVNQI</sequence>
<name>A0A4Z2HJW0_9TELE</name>
<organism evidence="1 2">
    <name type="scientific">Liparis tanakae</name>
    <name type="common">Tanaka's snailfish</name>
    <dbReference type="NCBI Taxonomy" id="230148"/>
    <lineage>
        <taxon>Eukaryota</taxon>
        <taxon>Metazoa</taxon>
        <taxon>Chordata</taxon>
        <taxon>Craniata</taxon>
        <taxon>Vertebrata</taxon>
        <taxon>Euteleostomi</taxon>
        <taxon>Actinopterygii</taxon>
        <taxon>Neopterygii</taxon>
        <taxon>Teleostei</taxon>
        <taxon>Neoteleostei</taxon>
        <taxon>Acanthomorphata</taxon>
        <taxon>Eupercaria</taxon>
        <taxon>Perciformes</taxon>
        <taxon>Cottioidei</taxon>
        <taxon>Cottales</taxon>
        <taxon>Liparidae</taxon>
        <taxon>Liparis</taxon>
    </lineage>
</organism>
<evidence type="ECO:0000313" key="2">
    <source>
        <dbReference type="Proteomes" id="UP000314294"/>
    </source>
</evidence>
<protein>
    <submittedName>
        <fullName evidence="1">Uncharacterized protein</fullName>
    </submittedName>
</protein>
<dbReference type="AlphaFoldDB" id="A0A4Z2HJW0"/>
<evidence type="ECO:0000313" key="1">
    <source>
        <dbReference type="EMBL" id="TNN65152.1"/>
    </source>
</evidence>
<dbReference type="Proteomes" id="UP000314294">
    <property type="component" value="Unassembled WGS sequence"/>
</dbReference>
<comment type="caution">
    <text evidence="1">The sequence shown here is derived from an EMBL/GenBank/DDBJ whole genome shotgun (WGS) entry which is preliminary data.</text>
</comment>
<accession>A0A4Z2HJW0</accession>
<dbReference type="EMBL" id="SRLO01000240">
    <property type="protein sequence ID" value="TNN65152.1"/>
    <property type="molecule type" value="Genomic_DNA"/>
</dbReference>